<protein>
    <recommendedName>
        <fullName evidence="2">HNH nuclease domain-containing protein</fullName>
    </recommendedName>
</protein>
<proteinExistence type="predicted"/>
<name>A0A1X2LB71_9MYCO</name>
<feature type="region of interest" description="Disordered" evidence="1">
    <location>
        <begin position="486"/>
        <end position="508"/>
    </location>
</feature>
<accession>A0A1X2LB71</accession>
<evidence type="ECO:0000313" key="3">
    <source>
        <dbReference type="EMBL" id="OSC30773.1"/>
    </source>
</evidence>
<dbReference type="InterPro" id="IPR003870">
    <property type="entry name" value="DUF222"/>
</dbReference>
<evidence type="ECO:0000313" key="4">
    <source>
        <dbReference type="Proteomes" id="UP000242320"/>
    </source>
</evidence>
<evidence type="ECO:0000259" key="2">
    <source>
        <dbReference type="SMART" id="SM00507"/>
    </source>
</evidence>
<dbReference type="Proteomes" id="UP000242320">
    <property type="component" value="Unassembled WGS sequence"/>
</dbReference>
<feature type="domain" description="HNH nuclease" evidence="2">
    <location>
        <begin position="338"/>
        <end position="390"/>
    </location>
</feature>
<dbReference type="InterPro" id="IPR003615">
    <property type="entry name" value="HNH_nuc"/>
</dbReference>
<comment type="caution">
    <text evidence="3">The sequence shown here is derived from an EMBL/GenBank/DDBJ whole genome shotgun (WGS) entry which is preliminary data.</text>
</comment>
<sequence>MFETTTGRGSPPEVIARFDAMFARLCPAATPESAALLERIRSSARAENRAAGERLVAIGELDMLRLRQYGERETWVSDTWDSISAEIAAALGISQALASSFLNYSRAMRNRLPRVGSALVSGDISYLTFQTIVFRTDLIDDAEVMAAVDTALALRVQRWPTMTRGRLAAAVDRVVARADRDAVRRRREHQAGREFSIWDGGDGLSEVQATLFTTDAHAVDARLNALAGTVCEGDPRTLQQRRADAMGALAAGAERLQCRCGQPTCSAGARSVPSPVVIHVVANQSTVDGASPDPGSIIGADVPVPAELVAHLAESSKQRPLVHPVDAPPERGYVASQALADFVRCRDLTCRFPGCDRPATEADLDHTIPHSQAGATHASNLKCLCRQHHLIKTFWGWQDQQLPDGTVIWCSPSGHTYVTTPGSALLFPSLCAPTGEISRPWQPDRLTDRAAMMPQRRRTRADNRAQYIAGERRHNRAVLQARIACETSRAAPPLTTQGHPPDPEPPPF</sequence>
<dbReference type="SMART" id="SM00507">
    <property type="entry name" value="HNHc"/>
    <property type="match status" value="1"/>
</dbReference>
<keyword evidence="4" id="KW-1185">Reference proteome</keyword>
<dbReference type="Pfam" id="PF02720">
    <property type="entry name" value="DUF222"/>
    <property type="match status" value="1"/>
</dbReference>
<dbReference type="Gene3D" id="1.10.30.50">
    <property type="match status" value="1"/>
</dbReference>
<gene>
    <name evidence="3" type="ORF">B8W69_07040</name>
</gene>
<dbReference type="OrthoDB" id="5242272at2"/>
<dbReference type="AlphaFoldDB" id="A0A1X2LB71"/>
<evidence type="ECO:0000256" key="1">
    <source>
        <dbReference type="SAM" id="MobiDB-lite"/>
    </source>
</evidence>
<dbReference type="EMBL" id="NCXM01000005">
    <property type="protein sequence ID" value="OSC30773.1"/>
    <property type="molecule type" value="Genomic_DNA"/>
</dbReference>
<dbReference type="CDD" id="cd00085">
    <property type="entry name" value="HNHc"/>
    <property type="match status" value="1"/>
</dbReference>
<reference evidence="3 4" key="1">
    <citation type="submission" date="2017-04" db="EMBL/GenBank/DDBJ databases">
        <title>The new phylogeny of genus Mycobacterium.</title>
        <authorList>
            <person name="Tortoli E."/>
            <person name="Trovato A."/>
            <person name="Cirillo D.M."/>
        </authorList>
    </citation>
    <scope>NUCLEOTIDE SEQUENCE [LARGE SCALE GENOMIC DNA]</scope>
    <source>
        <strain evidence="3 4">DSM 45247</strain>
    </source>
</reference>
<organism evidence="3 4">
    <name type="scientific">Mycolicibacterium vulneris</name>
    <dbReference type="NCBI Taxonomy" id="547163"/>
    <lineage>
        <taxon>Bacteria</taxon>
        <taxon>Bacillati</taxon>
        <taxon>Actinomycetota</taxon>
        <taxon>Actinomycetes</taxon>
        <taxon>Mycobacteriales</taxon>
        <taxon>Mycobacteriaceae</taxon>
        <taxon>Mycolicibacterium</taxon>
    </lineage>
</organism>